<name>A8EYQ0_RICCK</name>
<reference evidence="2" key="1">
    <citation type="submission" date="2007-09" db="EMBL/GenBank/DDBJ databases">
        <title>Complete genome sequence of Rickettsia canadensis.</title>
        <authorList>
            <person name="Madan A."/>
            <person name="Fahey J."/>
            <person name="Helton E."/>
            <person name="Ketteman M."/>
            <person name="Madan A."/>
            <person name="Rodrigues S."/>
            <person name="Sanchez A."/>
            <person name="Whiting M."/>
            <person name="Dasch G."/>
            <person name="Eremeeva M."/>
        </authorList>
    </citation>
    <scope>NUCLEOTIDE SEQUENCE [LARGE SCALE GENOMIC DNA]</scope>
    <source>
        <strain evidence="2">McKiel</strain>
    </source>
</reference>
<dbReference type="HOGENOM" id="CLU_2719750_0_0_5"/>
<dbReference type="EMBL" id="CP000409">
    <property type="protein sequence ID" value="ABV73483.1"/>
    <property type="molecule type" value="Genomic_DNA"/>
</dbReference>
<evidence type="ECO:0000313" key="2">
    <source>
        <dbReference type="Proteomes" id="UP000007056"/>
    </source>
</evidence>
<gene>
    <name evidence="1" type="ordered locus">A1E_02695</name>
</gene>
<accession>A8EYQ0</accession>
<dbReference type="Proteomes" id="UP000007056">
    <property type="component" value="Chromosome"/>
</dbReference>
<evidence type="ECO:0000313" key="1">
    <source>
        <dbReference type="EMBL" id="ABV73483.1"/>
    </source>
</evidence>
<protein>
    <submittedName>
        <fullName evidence="1">Uncharacterized protein</fullName>
    </submittedName>
</protein>
<sequence length="72" mass="8404">MIYKKIYYSLVGNTTIKLKEEAMNDQNKIYSKQDITALKKKLSYKATEIGTALLGRPNDSLSNNYYLHWGRR</sequence>
<proteinExistence type="predicted"/>
<organism evidence="1 2">
    <name type="scientific">Rickettsia canadensis (strain McKiel)</name>
    <dbReference type="NCBI Taxonomy" id="293613"/>
    <lineage>
        <taxon>Bacteria</taxon>
        <taxon>Pseudomonadati</taxon>
        <taxon>Pseudomonadota</taxon>
        <taxon>Alphaproteobacteria</taxon>
        <taxon>Rickettsiales</taxon>
        <taxon>Rickettsiaceae</taxon>
        <taxon>Rickettsieae</taxon>
        <taxon>Rickettsia</taxon>
        <taxon>belli group</taxon>
    </lineage>
</organism>
<dbReference type="KEGG" id="rcm:A1E_02695"/>
<dbReference type="AlphaFoldDB" id="A8EYQ0"/>